<organism evidence="1 2">
    <name type="scientific">Auriscalpium vulgare</name>
    <dbReference type="NCBI Taxonomy" id="40419"/>
    <lineage>
        <taxon>Eukaryota</taxon>
        <taxon>Fungi</taxon>
        <taxon>Dikarya</taxon>
        <taxon>Basidiomycota</taxon>
        <taxon>Agaricomycotina</taxon>
        <taxon>Agaricomycetes</taxon>
        <taxon>Russulales</taxon>
        <taxon>Auriscalpiaceae</taxon>
        <taxon>Auriscalpium</taxon>
    </lineage>
</organism>
<proteinExistence type="predicted"/>
<reference evidence="1" key="2">
    <citation type="journal article" date="2022" name="New Phytol.">
        <title>Evolutionary transition to the ectomycorrhizal habit in the genomes of a hyperdiverse lineage of mushroom-forming fungi.</title>
        <authorList>
            <person name="Looney B."/>
            <person name="Miyauchi S."/>
            <person name="Morin E."/>
            <person name="Drula E."/>
            <person name="Courty P.E."/>
            <person name="Kohler A."/>
            <person name="Kuo A."/>
            <person name="LaButti K."/>
            <person name="Pangilinan J."/>
            <person name="Lipzen A."/>
            <person name="Riley R."/>
            <person name="Andreopoulos W."/>
            <person name="He G."/>
            <person name="Johnson J."/>
            <person name="Nolan M."/>
            <person name="Tritt A."/>
            <person name="Barry K.W."/>
            <person name="Grigoriev I.V."/>
            <person name="Nagy L.G."/>
            <person name="Hibbett D."/>
            <person name="Henrissat B."/>
            <person name="Matheny P.B."/>
            <person name="Labbe J."/>
            <person name="Martin F.M."/>
        </authorList>
    </citation>
    <scope>NUCLEOTIDE SEQUENCE</scope>
    <source>
        <strain evidence="1">FP105234-sp</strain>
    </source>
</reference>
<dbReference type="Proteomes" id="UP000814033">
    <property type="component" value="Unassembled WGS sequence"/>
</dbReference>
<gene>
    <name evidence="1" type="ORF">FA95DRAFT_1253590</name>
</gene>
<name>A0ACB8S995_9AGAM</name>
<dbReference type="EMBL" id="MU275844">
    <property type="protein sequence ID" value="KAI0052707.1"/>
    <property type="molecule type" value="Genomic_DNA"/>
</dbReference>
<protein>
    <submittedName>
        <fullName evidence="1">Uncharacterized protein</fullName>
    </submittedName>
</protein>
<evidence type="ECO:0000313" key="2">
    <source>
        <dbReference type="Proteomes" id="UP000814033"/>
    </source>
</evidence>
<keyword evidence="2" id="KW-1185">Reference proteome</keyword>
<reference evidence="1" key="1">
    <citation type="submission" date="2021-02" db="EMBL/GenBank/DDBJ databases">
        <authorList>
            <consortium name="DOE Joint Genome Institute"/>
            <person name="Ahrendt S."/>
            <person name="Looney B.P."/>
            <person name="Miyauchi S."/>
            <person name="Morin E."/>
            <person name="Drula E."/>
            <person name="Courty P.E."/>
            <person name="Chicoki N."/>
            <person name="Fauchery L."/>
            <person name="Kohler A."/>
            <person name="Kuo A."/>
            <person name="Labutti K."/>
            <person name="Pangilinan J."/>
            <person name="Lipzen A."/>
            <person name="Riley R."/>
            <person name="Andreopoulos W."/>
            <person name="He G."/>
            <person name="Johnson J."/>
            <person name="Barry K.W."/>
            <person name="Grigoriev I.V."/>
            <person name="Nagy L."/>
            <person name="Hibbett D."/>
            <person name="Henrissat B."/>
            <person name="Matheny P.B."/>
            <person name="Labbe J."/>
            <person name="Martin F."/>
        </authorList>
    </citation>
    <scope>NUCLEOTIDE SEQUENCE</scope>
    <source>
        <strain evidence="1">FP105234-sp</strain>
    </source>
</reference>
<evidence type="ECO:0000313" key="1">
    <source>
        <dbReference type="EMBL" id="KAI0052707.1"/>
    </source>
</evidence>
<sequence length="211" mass="23372">MSSISVRKLEHPTDTQIDEAVELCKQAYANDPTNEILTRGEPKLSDPAWRTVIRAGAHSGALYVASSDGSDAIQAVAVWFPPGTSLLGTPDQLALGFTEFIAAMSTEHREWFLNDYARKYGEFRLRSFGENTERDAWYCNLIATHPEYQGHGLASAILEEVAKVAADENKAVALCTQNTVNVPFYRKRGFTELGRSDDPLVYAFIRRPSGV</sequence>
<accession>A0ACB8S995</accession>
<comment type="caution">
    <text evidence="1">The sequence shown here is derived from an EMBL/GenBank/DDBJ whole genome shotgun (WGS) entry which is preliminary data.</text>
</comment>